<gene>
    <name evidence="4" type="ORF">NBM05_09845</name>
</gene>
<evidence type="ECO:0000256" key="2">
    <source>
        <dbReference type="SAM" id="Phobius"/>
    </source>
</evidence>
<organism evidence="4 5">
    <name type="scientific">Rothia santali</name>
    <dbReference type="NCBI Taxonomy" id="2949643"/>
    <lineage>
        <taxon>Bacteria</taxon>
        <taxon>Bacillati</taxon>
        <taxon>Actinomycetota</taxon>
        <taxon>Actinomycetes</taxon>
        <taxon>Micrococcales</taxon>
        <taxon>Micrococcaceae</taxon>
        <taxon>Rothia</taxon>
    </lineage>
</organism>
<keyword evidence="2" id="KW-1133">Transmembrane helix</keyword>
<dbReference type="Proteomes" id="UP001139502">
    <property type="component" value="Unassembled WGS sequence"/>
</dbReference>
<comment type="caution">
    <text evidence="4">The sequence shown here is derived from an EMBL/GenBank/DDBJ whole genome shotgun (WGS) entry which is preliminary data.</text>
</comment>
<feature type="transmembrane region" description="Helical" evidence="2">
    <location>
        <begin position="34"/>
        <end position="54"/>
    </location>
</feature>
<keyword evidence="5" id="KW-1185">Reference proteome</keyword>
<accession>A0A9X2KIR0</accession>
<dbReference type="Pfam" id="PF13462">
    <property type="entry name" value="Thioredoxin_4"/>
    <property type="match status" value="1"/>
</dbReference>
<name>A0A9X2KIR0_9MICC</name>
<dbReference type="Gene3D" id="3.40.30.10">
    <property type="entry name" value="Glutaredoxin"/>
    <property type="match status" value="1"/>
</dbReference>
<dbReference type="AlphaFoldDB" id="A0A9X2KIR0"/>
<proteinExistence type="predicted"/>
<dbReference type="EMBL" id="JANAFB010000022">
    <property type="protein sequence ID" value="MCP3426295.1"/>
    <property type="molecule type" value="Genomic_DNA"/>
</dbReference>
<evidence type="ECO:0000256" key="1">
    <source>
        <dbReference type="SAM" id="MobiDB-lite"/>
    </source>
</evidence>
<keyword evidence="2" id="KW-0472">Membrane</keyword>
<keyword evidence="2" id="KW-0812">Transmembrane</keyword>
<reference evidence="4" key="1">
    <citation type="submission" date="2022-06" db="EMBL/GenBank/DDBJ databases">
        <title>Rothia sp. isolated from sandalwood seedling.</title>
        <authorList>
            <person name="Tuikhar N."/>
            <person name="Kirdat K."/>
            <person name="Thorat V."/>
            <person name="Swetha P."/>
            <person name="Padma S."/>
            <person name="Sundararaj R."/>
            <person name="Yadav A."/>
        </authorList>
    </citation>
    <scope>NUCLEOTIDE SEQUENCE</scope>
    <source>
        <strain evidence="4">AR01</strain>
    </source>
</reference>
<protein>
    <submittedName>
        <fullName evidence="4">DsbA family protein</fullName>
    </submittedName>
</protein>
<feature type="domain" description="Thioredoxin-like fold" evidence="3">
    <location>
        <begin position="136"/>
        <end position="286"/>
    </location>
</feature>
<evidence type="ECO:0000259" key="3">
    <source>
        <dbReference type="Pfam" id="PF13462"/>
    </source>
</evidence>
<dbReference type="SUPFAM" id="SSF52833">
    <property type="entry name" value="Thioredoxin-like"/>
    <property type="match status" value="1"/>
</dbReference>
<sequence length="297" mass="32142">MSNSSSPRSSEARERARQIAAKQSKRSTASSRRWLQISVVAVLVVIIGIVAIVYTQTREEEIPEAGPVPASSNQYGGIVLTQDGIEQNTSGEQERDVNDITTSTASATPAEGASGSDITIPPGLPTPEEAAQNGEPVHVTMFQDYNCVHCAGFEEQYGEQLKEQVMNGDIELEIRNLNFLDGHTTTQYSSRAAAAAYSVAEQVDSEAFLDWQLEMYSHEGEGGLSDSEIEEIASRHGADISADLDSNKYRPMVNVTVAEAQENGITGTPTVFVDSQSLQQEDFMSFLDEVKEAKAGN</sequence>
<dbReference type="InterPro" id="IPR036249">
    <property type="entry name" value="Thioredoxin-like_sf"/>
</dbReference>
<evidence type="ECO:0000313" key="4">
    <source>
        <dbReference type="EMBL" id="MCP3426295.1"/>
    </source>
</evidence>
<evidence type="ECO:0000313" key="5">
    <source>
        <dbReference type="Proteomes" id="UP001139502"/>
    </source>
</evidence>
<dbReference type="RefSeq" id="WP_254166884.1">
    <property type="nucleotide sequence ID" value="NZ_JANAFB010000022.1"/>
</dbReference>
<feature type="region of interest" description="Disordered" evidence="1">
    <location>
        <begin position="1"/>
        <end position="27"/>
    </location>
</feature>
<dbReference type="InterPro" id="IPR012336">
    <property type="entry name" value="Thioredoxin-like_fold"/>
</dbReference>